<organism evidence="3 4">
    <name type="scientific">Cadophora malorum</name>
    <dbReference type="NCBI Taxonomy" id="108018"/>
    <lineage>
        <taxon>Eukaryota</taxon>
        <taxon>Fungi</taxon>
        <taxon>Dikarya</taxon>
        <taxon>Ascomycota</taxon>
        <taxon>Pezizomycotina</taxon>
        <taxon>Leotiomycetes</taxon>
        <taxon>Helotiales</taxon>
        <taxon>Ploettnerulaceae</taxon>
        <taxon>Cadophora</taxon>
    </lineage>
</organism>
<dbReference type="AlphaFoldDB" id="A0A8H7WGG1"/>
<feature type="domain" description="Heterokaryon incompatibility" evidence="2">
    <location>
        <begin position="46"/>
        <end position="211"/>
    </location>
</feature>
<dbReference type="PANTHER" id="PTHR24148">
    <property type="entry name" value="ANKYRIN REPEAT DOMAIN-CONTAINING PROTEIN 39 HOMOLOG-RELATED"/>
    <property type="match status" value="1"/>
</dbReference>
<dbReference type="OrthoDB" id="3553147at2759"/>
<feature type="compositionally biased region" description="Polar residues" evidence="1">
    <location>
        <begin position="444"/>
        <end position="457"/>
    </location>
</feature>
<keyword evidence="4" id="KW-1185">Reference proteome</keyword>
<accession>A0A8H7WGG1</accession>
<dbReference type="InterPro" id="IPR010730">
    <property type="entry name" value="HET"/>
</dbReference>
<evidence type="ECO:0000256" key="1">
    <source>
        <dbReference type="SAM" id="MobiDB-lite"/>
    </source>
</evidence>
<evidence type="ECO:0000313" key="4">
    <source>
        <dbReference type="Proteomes" id="UP000664132"/>
    </source>
</evidence>
<dbReference type="InterPro" id="IPR052895">
    <property type="entry name" value="HetReg/Transcr_Mod"/>
</dbReference>
<sequence length="457" mass="52220">MASRVYTPIDSTNGEIRMLEIQPAKKELKETRCALVHSLLDKSPKYEALSYTWSGPAPEPGKSIKLGSQRFPVFENPFTALVRLRHTSKPRIIGIDAICINQGEDPEAIREREQQITLRRIYEQAQQVVIWLGDTGIGERIAMQSLLHSPRGFLSGSKHIDVEKKFGLEKGFRVGVSQKHSGEWKSFALPVGELAQLLDHKWWQRVWIIQEVALAKKAVIMCGPDQVDWEAIAQRLQDGVYRIIGRNSYQEAKHTAEGTVIAKYDFPDTEYRSPTALREEWRSKDWDRTLYNLLYKSRRYEATIPKDRIYAFLGLASDIQILSIVPDYSTLTSKVFIDVTRTMIAAHRHLLVLNMKREPVARGQQNIKQSQLYSLLDQARFFDPNGLMVSENRRSVRKGWVRLPHGWERRQNGPRFEFYNHLTGKCQEASPLTGQSPAPPAKQDTPSLGSTCNGTCF</sequence>
<dbReference type="EMBL" id="JAFJYH010000021">
    <property type="protein sequence ID" value="KAG4424380.1"/>
    <property type="molecule type" value="Genomic_DNA"/>
</dbReference>
<reference evidence="3" key="1">
    <citation type="submission" date="2021-02" db="EMBL/GenBank/DDBJ databases">
        <title>Genome sequence Cadophora malorum strain M34.</title>
        <authorList>
            <person name="Stefanovic E."/>
            <person name="Vu D."/>
            <person name="Scully C."/>
            <person name="Dijksterhuis J."/>
            <person name="Roader J."/>
            <person name="Houbraken J."/>
        </authorList>
    </citation>
    <scope>NUCLEOTIDE SEQUENCE</scope>
    <source>
        <strain evidence="3">M34</strain>
    </source>
</reference>
<feature type="region of interest" description="Disordered" evidence="1">
    <location>
        <begin position="429"/>
        <end position="457"/>
    </location>
</feature>
<dbReference type="Proteomes" id="UP000664132">
    <property type="component" value="Unassembled WGS sequence"/>
</dbReference>
<dbReference type="PANTHER" id="PTHR24148:SF73">
    <property type="entry name" value="HET DOMAIN PROTEIN (AFU_ORTHOLOGUE AFUA_8G01020)"/>
    <property type="match status" value="1"/>
</dbReference>
<name>A0A8H7WGG1_9HELO</name>
<proteinExistence type="predicted"/>
<gene>
    <name evidence="3" type="ORF">IFR04_002436</name>
</gene>
<comment type="caution">
    <text evidence="3">The sequence shown here is derived from an EMBL/GenBank/DDBJ whole genome shotgun (WGS) entry which is preliminary data.</text>
</comment>
<protein>
    <recommendedName>
        <fullName evidence="2">Heterokaryon incompatibility domain-containing protein</fullName>
    </recommendedName>
</protein>
<evidence type="ECO:0000313" key="3">
    <source>
        <dbReference type="EMBL" id="KAG4424380.1"/>
    </source>
</evidence>
<evidence type="ECO:0000259" key="2">
    <source>
        <dbReference type="Pfam" id="PF06985"/>
    </source>
</evidence>
<dbReference type="Pfam" id="PF06985">
    <property type="entry name" value="HET"/>
    <property type="match status" value="1"/>
</dbReference>